<proteinExistence type="predicted"/>
<evidence type="ECO:0000313" key="1">
    <source>
        <dbReference type="EMBL" id="GAA98472.1"/>
    </source>
</evidence>
<comment type="caution">
    <text evidence="1">The sequence shown here is derived from an EMBL/GenBank/DDBJ whole genome shotgun (WGS) entry which is preliminary data.</text>
</comment>
<dbReference type="EMBL" id="BABT02000153">
    <property type="protein sequence ID" value="GAA98472.1"/>
    <property type="molecule type" value="Genomic_DNA"/>
</dbReference>
<reference evidence="1 2" key="2">
    <citation type="journal article" date="2012" name="Open Biol.">
        <title>Characteristics of nucleosomes and linker DNA regions on the genome of the basidiomycete Mixia osmundae revealed by mono- and dinucleosome mapping.</title>
        <authorList>
            <person name="Nishida H."/>
            <person name="Kondo S."/>
            <person name="Matsumoto T."/>
            <person name="Suzuki Y."/>
            <person name="Yoshikawa H."/>
            <person name="Taylor T.D."/>
            <person name="Sugiyama J."/>
        </authorList>
    </citation>
    <scope>NUCLEOTIDE SEQUENCE [LARGE SCALE GENOMIC DNA]</scope>
    <source>
        <strain evidence="2">CBS 9802 / IAM 14324 / JCM 22182 / KY 12970</strain>
    </source>
</reference>
<dbReference type="AlphaFoldDB" id="G7E6L2"/>
<reference evidence="1 2" key="1">
    <citation type="journal article" date="2011" name="J. Gen. Appl. Microbiol.">
        <title>Draft genome sequencing of the enigmatic basidiomycete Mixia osmundae.</title>
        <authorList>
            <person name="Nishida H."/>
            <person name="Nagatsuka Y."/>
            <person name="Sugiyama J."/>
        </authorList>
    </citation>
    <scope>NUCLEOTIDE SEQUENCE [LARGE SCALE GENOMIC DNA]</scope>
    <source>
        <strain evidence="2">CBS 9802 / IAM 14324 / JCM 22182 / KY 12970</strain>
    </source>
</reference>
<gene>
    <name evidence="1" type="primary">Mo05158</name>
    <name evidence="1" type="ORF">E5Q_05158</name>
</gene>
<protein>
    <submittedName>
        <fullName evidence="1">Uncharacterized protein</fullName>
    </submittedName>
</protein>
<evidence type="ECO:0000313" key="2">
    <source>
        <dbReference type="Proteomes" id="UP000009131"/>
    </source>
</evidence>
<dbReference type="HOGENOM" id="CLU_2794499_0_0_1"/>
<accession>G7E6L2</accession>
<keyword evidence="2" id="KW-1185">Reference proteome</keyword>
<dbReference type="InParanoid" id="G7E6L2"/>
<dbReference type="Proteomes" id="UP000009131">
    <property type="component" value="Unassembled WGS sequence"/>
</dbReference>
<name>G7E6L2_MIXOS</name>
<sequence>MDVQSDGSPAGDIIRGCCTAKLSVAVTVNVLNNEYPTRADARCHFINAQFSLFAANQSDVLIRHRYYDNAFRVKF</sequence>
<organism evidence="1 2">
    <name type="scientific">Mixia osmundae (strain CBS 9802 / IAM 14324 / JCM 22182 / KY 12970)</name>
    <dbReference type="NCBI Taxonomy" id="764103"/>
    <lineage>
        <taxon>Eukaryota</taxon>
        <taxon>Fungi</taxon>
        <taxon>Dikarya</taxon>
        <taxon>Basidiomycota</taxon>
        <taxon>Pucciniomycotina</taxon>
        <taxon>Mixiomycetes</taxon>
        <taxon>Mixiales</taxon>
        <taxon>Mixiaceae</taxon>
        <taxon>Mixia</taxon>
    </lineage>
</organism>